<organism evidence="2 3">
    <name type="scientific">Haladaptatus litoreus</name>
    <dbReference type="NCBI Taxonomy" id="553468"/>
    <lineage>
        <taxon>Archaea</taxon>
        <taxon>Methanobacteriati</taxon>
        <taxon>Methanobacteriota</taxon>
        <taxon>Stenosarchaea group</taxon>
        <taxon>Halobacteria</taxon>
        <taxon>Halobacteriales</taxon>
        <taxon>Haladaptataceae</taxon>
        <taxon>Haladaptatus</taxon>
    </lineage>
</organism>
<dbReference type="CDD" id="cd02440">
    <property type="entry name" value="AdoMet_MTases"/>
    <property type="match status" value="1"/>
</dbReference>
<dbReference type="Proteomes" id="UP000186914">
    <property type="component" value="Unassembled WGS sequence"/>
</dbReference>
<protein>
    <submittedName>
        <fullName evidence="2">Methyltransferase domain-containing protein</fullName>
    </submittedName>
</protein>
<dbReference type="AlphaFoldDB" id="A0A1N7BXZ7"/>
<reference evidence="3" key="1">
    <citation type="submission" date="2017-01" db="EMBL/GenBank/DDBJ databases">
        <authorList>
            <person name="Varghese N."/>
            <person name="Submissions S."/>
        </authorList>
    </citation>
    <scope>NUCLEOTIDE SEQUENCE [LARGE SCALE GENOMIC DNA]</scope>
    <source>
        <strain evidence="3">CGMCC 1.7737</strain>
    </source>
</reference>
<dbReference type="GO" id="GO:0032259">
    <property type="term" value="P:methylation"/>
    <property type="evidence" value="ECO:0007669"/>
    <property type="project" value="UniProtKB-KW"/>
</dbReference>
<evidence type="ECO:0000313" key="3">
    <source>
        <dbReference type="Proteomes" id="UP000186914"/>
    </source>
</evidence>
<evidence type="ECO:0000259" key="1">
    <source>
        <dbReference type="Pfam" id="PF08241"/>
    </source>
</evidence>
<sequence>MQGAETDVSNASEPVLSPAFVPLAMSVREEFDEWAEDGRDKGMEERHWHTAKYVLARMPVEAGDTVLDLGCGSGYAGRALRDTKDAGRVYGLDGSPEMARNAQGYTDDSAVSYLVGDFDHLPFEDDSIDHIFTMEAFYYANNPNETLREIRRILRPGGTFFCAVNYYEENVHSHEWQDSISVEMTRWSGEEYCEAFRDAGLYVAEQDNIPDRETEIPDSSAFPTDSWETRTAMVERYREFGTLLTVGVSP</sequence>
<dbReference type="EMBL" id="FTNO01000002">
    <property type="protein sequence ID" value="SIR56195.1"/>
    <property type="molecule type" value="Genomic_DNA"/>
</dbReference>
<dbReference type="PANTHER" id="PTHR43591">
    <property type="entry name" value="METHYLTRANSFERASE"/>
    <property type="match status" value="1"/>
</dbReference>
<dbReference type="InterPro" id="IPR013216">
    <property type="entry name" value="Methyltransf_11"/>
</dbReference>
<keyword evidence="3" id="KW-1185">Reference proteome</keyword>
<name>A0A1N7BXZ7_9EURY</name>
<dbReference type="Pfam" id="PF08241">
    <property type="entry name" value="Methyltransf_11"/>
    <property type="match status" value="1"/>
</dbReference>
<dbReference type="Gene3D" id="3.40.50.150">
    <property type="entry name" value="Vaccinia Virus protein VP39"/>
    <property type="match status" value="1"/>
</dbReference>
<dbReference type="SUPFAM" id="SSF53335">
    <property type="entry name" value="S-adenosyl-L-methionine-dependent methyltransferases"/>
    <property type="match status" value="1"/>
</dbReference>
<keyword evidence="2" id="KW-0489">Methyltransferase</keyword>
<dbReference type="GO" id="GO:0008757">
    <property type="term" value="F:S-adenosylmethionine-dependent methyltransferase activity"/>
    <property type="evidence" value="ECO:0007669"/>
    <property type="project" value="InterPro"/>
</dbReference>
<evidence type="ECO:0000313" key="2">
    <source>
        <dbReference type="EMBL" id="SIR56195.1"/>
    </source>
</evidence>
<dbReference type="InterPro" id="IPR029063">
    <property type="entry name" value="SAM-dependent_MTases_sf"/>
</dbReference>
<feature type="domain" description="Methyltransferase type 11" evidence="1">
    <location>
        <begin position="67"/>
        <end position="162"/>
    </location>
</feature>
<gene>
    <name evidence="2" type="ORF">SAMN05421858_2830</name>
</gene>
<accession>A0A1N7BXZ7</accession>
<keyword evidence="2" id="KW-0808">Transferase</keyword>
<proteinExistence type="predicted"/>